<feature type="non-terminal residue" evidence="2">
    <location>
        <position position="63"/>
    </location>
</feature>
<evidence type="ECO:0000259" key="1">
    <source>
        <dbReference type="Pfam" id="PF00407"/>
    </source>
</evidence>
<name>A0AA41VU70_PAPNU</name>
<evidence type="ECO:0000313" key="2">
    <source>
        <dbReference type="EMBL" id="MCL7047350.1"/>
    </source>
</evidence>
<accession>A0AA41VU70</accession>
<dbReference type="GO" id="GO:0006952">
    <property type="term" value="P:defense response"/>
    <property type="evidence" value="ECO:0007669"/>
    <property type="project" value="InterPro"/>
</dbReference>
<dbReference type="Gene3D" id="3.30.530.20">
    <property type="match status" value="1"/>
</dbReference>
<comment type="caution">
    <text evidence="2">The sequence shown here is derived from an EMBL/GenBank/DDBJ whole genome shotgun (WGS) entry which is preliminary data.</text>
</comment>
<dbReference type="AlphaFoldDB" id="A0AA41VU70"/>
<sequence length="63" mass="7078">MAQIHNLQVELKAKCSAEKLFAVLTRDAPKIPKYAPQMIHNVQVLPGDGDVRVGSIFVWDYVQ</sequence>
<dbReference type="Proteomes" id="UP001177140">
    <property type="component" value="Unassembled WGS sequence"/>
</dbReference>
<evidence type="ECO:0000313" key="3">
    <source>
        <dbReference type="Proteomes" id="UP001177140"/>
    </source>
</evidence>
<dbReference type="InterPro" id="IPR023393">
    <property type="entry name" value="START-like_dom_sf"/>
</dbReference>
<dbReference type="InterPro" id="IPR000916">
    <property type="entry name" value="Bet_v_I/MLP"/>
</dbReference>
<gene>
    <name evidence="2" type="ORF">MKW94_002135</name>
</gene>
<feature type="domain" description="Bet v I/Major latex protein" evidence="1">
    <location>
        <begin position="5"/>
        <end position="62"/>
    </location>
</feature>
<keyword evidence="3" id="KW-1185">Reference proteome</keyword>
<proteinExistence type="predicted"/>
<organism evidence="2 3">
    <name type="scientific">Papaver nudicaule</name>
    <name type="common">Iceland poppy</name>
    <dbReference type="NCBI Taxonomy" id="74823"/>
    <lineage>
        <taxon>Eukaryota</taxon>
        <taxon>Viridiplantae</taxon>
        <taxon>Streptophyta</taxon>
        <taxon>Embryophyta</taxon>
        <taxon>Tracheophyta</taxon>
        <taxon>Spermatophyta</taxon>
        <taxon>Magnoliopsida</taxon>
        <taxon>Ranunculales</taxon>
        <taxon>Papaveraceae</taxon>
        <taxon>Papaveroideae</taxon>
        <taxon>Papaver</taxon>
    </lineage>
</organism>
<dbReference type="EMBL" id="JAJJMA010291837">
    <property type="protein sequence ID" value="MCL7047350.1"/>
    <property type="molecule type" value="Genomic_DNA"/>
</dbReference>
<protein>
    <recommendedName>
        <fullName evidence="1">Bet v I/Major latex protein domain-containing protein</fullName>
    </recommendedName>
</protein>
<reference evidence="2" key="1">
    <citation type="submission" date="2022-03" db="EMBL/GenBank/DDBJ databases">
        <title>A functionally conserved STORR gene fusion in Papaver species that diverged 16.8 million years ago.</title>
        <authorList>
            <person name="Catania T."/>
        </authorList>
    </citation>
    <scope>NUCLEOTIDE SEQUENCE</scope>
    <source>
        <strain evidence="2">S-191538</strain>
    </source>
</reference>
<dbReference type="Pfam" id="PF00407">
    <property type="entry name" value="Bet_v_1"/>
    <property type="match status" value="1"/>
</dbReference>
<dbReference type="SUPFAM" id="SSF55961">
    <property type="entry name" value="Bet v1-like"/>
    <property type="match status" value="1"/>
</dbReference>